<evidence type="ECO:0000256" key="7">
    <source>
        <dbReference type="SAM" id="MobiDB-lite"/>
    </source>
</evidence>
<feature type="transmembrane region" description="Helical" evidence="8">
    <location>
        <begin position="57"/>
        <end position="77"/>
    </location>
</feature>
<comment type="subcellular location">
    <subcellularLocation>
        <location evidence="1">Cell inner membrane</location>
        <topology evidence="1">Multi-pass membrane protein</topology>
    </subcellularLocation>
</comment>
<evidence type="ECO:0000256" key="6">
    <source>
        <dbReference type="ARBA" id="ARBA00023136"/>
    </source>
</evidence>
<protein>
    <submittedName>
        <fullName evidence="10">MFS transporter</fullName>
    </submittedName>
</protein>
<sequence length="563" mass="57406">MTGGARGRFARLAIDVRPLRVPAYRRLWVGNGVSMFGFQLTAVAVPVEMYALTDDSLWVGLLGIAGFVPLLIFGLWGGAIADAMDRRRLLLASSALMWLSTLGLLLQALFRVGSPVLLLVLVAVQTTAFAISSPARQAIIARLVPSTLVPAANTLGFTTSTFGAVVGPLVSGVVFSAASVDTALPIAYGVDAVLFTVSLWATYRLPPMPPILDDDADAAAPRRAGLRSITDGFRYLAGTPVLLLSFAVDIVAMVFAMPRALFPEVATERFGGGAAIGWLYSAIAIGSVLGGLTSGWINRIRRQGLGLVIAVVGWSLAIAAAGLAHQLWLVVGLLVLAGAADLVSSVFRQSMLQVYAPDRLRGRLQGVNITVVAGGPRLGDLRSGSMASVWGVGIAWSGSALAAAVLAVLVGVLFPALRRYRAPIADDPADPSPAGPLSGDADPDRSPAGSLPGDADPDRSPVGSLPGGPLSGDPRPVLADPPAGEADPGAGRAVEPAVPAPADRSGAPVAPEQRGVASADRPGAAPDQPGAASTERPGVPPDQPGAAPEQSGVASGRPGATPG</sequence>
<organism evidence="10 11">
    <name type="scientific">Plantactinospora sonchi</name>
    <dbReference type="NCBI Taxonomy" id="1544735"/>
    <lineage>
        <taxon>Bacteria</taxon>
        <taxon>Bacillati</taxon>
        <taxon>Actinomycetota</taxon>
        <taxon>Actinomycetes</taxon>
        <taxon>Micromonosporales</taxon>
        <taxon>Micromonosporaceae</taxon>
        <taxon>Plantactinospora</taxon>
    </lineage>
</organism>
<feature type="domain" description="Major facilitator superfamily (MFS) profile" evidence="9">
    <location>
        <begin position="23"/>
        <end position="418"/>
    </location>
</feature>
<feature type="transmembrane region" description="Helical" evidence="8">
    <location>
        <begin position="232"/>
        <end position="257"/>
    </location>
</feature>
<evidence type="ECO:0000256" key="4">
    <source>
        <dbReference type="ARBA" id="ARBA00022692"/>
    </source>
</evidence>
<comment type="caution">
    <text evidence="10">The sequence shown here is derived from an EMBL/GenBank/DDBJ whole genome shotgun (WGS) entry which is preliminary data.</text>
</comment>
<dbReference type="InterPro" id="IPR020846">
    <property type="entry name" value="MFS_dom"/>
</dbReference>
<dbReference type="InterPro" id="IPR010290">
    <property type="entry name" value="TM_effector"/>
</dbReference>
<keyword evidence="5 8" id="KW-1133">Transmembrane helix</keyword>
<feature type="transmembrane region" description="Helical" evidence="8">
    <location>
        <begin position="183"/>
        <end position="203"/>
    </location>
</feature>
<feature type="transmembrane region" description="Helical" evidence="8">
    <location>
        <begin position="155"/>
        <end position="177"/>
    </location>
</feature>
<evidence type="ECO:0000256" key="5">
    <source>
        <dbReference type="ARBA" id="ARBA00022989"/>
    </source>
</evidence>
<dbReference type="CDD" id="cd06173">
    <property type="entry name" value="MFS_MefA_like"/>
    <property type="match status" value="1"/>
</dbReference>
<feature type="region of interest" description="Disordered" evidence="7">
    <location>
        <begin position="424"/>
        <end position="563"/>
    </location>
</feature>
<name>A0ABU7RY24_9ACTN</name>
<evidence type="ECO:0000313" key="10">
    <source>
        <dbReference type="EMBL" id="MEE6261400.1"/>
    </source>
</evidence>
<feature type="transmembrane region" description="Helical" evidence="8">
    <location>
        <begin position="327"/>
        <end position="347"/>
    </location>
</feature>
<dbReference type="PANTHER" id="PTHR23513:SF9">
    <property type="entry name" value="ENTEROBACTIN EXPORTER ENTS"/>
    <property type="match status" value="1"/>
</dbReference>
<dbReference type="PROSITE" id="PS50850">
    <property type="entry name" value="MFS"/>
    <property type="match status" value="1"/>
</dbReference>
<dbReference type="InterPro" id="IPR036259">
    <property type="entry name" value="MFS_trans_sf"/>
</dbReference>
<dbReference type="RefSeq" id="WP_331216539.1">
    <property type="nucleotide sequence ID" value="NZ_JAZGQK010000020.1"/>
</dbReference>
<feature type="transmembrane region" description="Helical" evidence="8">
    <location>
        <begin position="277"/>
        <end position="297"/>
    </location>
</feature>
<dbReference type="Gene3D" id="1.20.1250.20">
    <property type="entry name" value="MFS general substrate transporter like domains"/>
    <property type="match status" value="1"/>
</dbReference>
<keyword evidence="4 8" id="KW-0812">Transmembrane</keyword>
<evidence type="ECO:0000313" key="11">
    <source>
        <dbReference type="Proteomes" id="UP001332243"/>
    </source>
</evidence>
<accession>A0ABU7RY24</accession>
<feature type="transmembrane region" description="Helical" evidence="8">
    <location>
        <begin position="387"/>
        <end position="414"/>
    </location>
</feature>
<dbReference type="EMBL" id="JAZGQK010000020">
    <property type="protein sequence ID" value="MEE6261400.1"/>
    <property type="molecule type" value="Genomic_DNA"/>
</dbReference>
<evidence type="ECO:0000256" key="8">
    <source>
        <dbReference type="SAM" id="Phobius"/>
    </source>
</evidence>
<dbReference type="SUPFAM" id="SSF103473">
    <property type="entry name" value="MFS general substrate transporter"/>
    <property type="match status" value="1"/>
</dbReference>
<proteinExistence type="predicted"/>
<feature type="transmembrane region" description="Helical" evidence="8">
    <location>
        <begin position="116"/>
        <end position="135"/>
    </location>
</feature>
<evidence type="ECO:0000256" key="2">
    <source>
        <dbReference type="ARBA" id="ARBA00022448"/>
    </source>
</evidence>
<gene>
    <name evidence="10" type="ORF">V1633_23230</name>
</gene>
<dbReference type="PANTHER" id="PTHR23513">
    <property type="entry name" value="INTEGRAL MEMBRANE EFFLUX PROTEIN-RELATED"/>
    <property type="match status" value="1"/>
</dbReference>
<reference evidence="10 11" key="1">
    <citation type="submission" date="2024-01" db="EMBL/GenBank/DDBJ databases">
        <title>Genome insights into Plantactinospora sonchi sp. nov.</title>
        <authorList>
            <person name="Wang L."/>
        </authorList>
    </citation>
    <scope>NUCLEOTIDE SEQUENCE [LARGE SCALE GENOMIC DNA]</scope>
    <source>
        <strain evidence="10 11">NEAU-QY2</strain>
    </source>
</reference>
<evidence type="ECO:0000256" key="3">
    <source>
        <dbReference type="ARBA" id="ARBA00022475"/>
    </source>
</evidence>
<keyword evidence="11" id="KW-1185">Reference proteome</keyword>
<dbReference type="Proteomes" id="UP001332243">
    <property type="component" value="Unassembled WGS sequence"/>
</dbReference>
<feature type="compositionally biased region" description="Low complexity" evidence="7">
    <location>
        <begin position="471"/>
        <end position="493"/>
    </location>
</feature>
<keyword evidence="6 8" id="KW-0472">Membrane</keyword>
<keyword evidence="2" id="KW-0813">Transport</keyword>
<feature type="transmembrane region" description="Helical" evidence="8">
    <location>
        <begin position="89"/>
        <end position="110"/>
    </location>
</feature>
<evidence type="ECO:0000259" key="9">
    <source>
        <dbReference type="PROSITE" id="PS50850"/>
    </source>
</evidence>
<dbReference type="Pfam" id="PF05977">
    <property type="entry name" value="MFS_3"/>
    <property type="match status" value="1"/>
</dbReference>
<evidence type="ECO:0000256" key="1">
    <source>
        <dbReference type="ARBA" id="ARBA00004429"/>
    </source>
</evidence>
<feature type="transmembrane region" description="Helical" evidence="8">
    <location>
        <begin position="304"/>
        <end position="321"/>
    </location>
</feature>
<feature type="transmembrane region" description="Helical" evidence="8">
    <location>
        <begin position="27"/>
        <end position="45"/>
    </location>
</feature>
<keyword evidence="3" id="KW-1003">Cell membrane</keyword>